<evidence type="ECO:0000313" key="3">
    <source>
        <dbReference type="Proteomes" id="UP000747399"/>
    </source>
</evidence>
<feature type="region of interest" description="Disordered" evidence="1">
    <location>
        <begin position="118"/>
        <end position="138"/>
    </location>
</feature>
<reference evidence="2" key="1">
    <citation type="journal article" date="2021" name="Proc. Natl. Acad. Sci. U.S.A.">
        <title>Three genomes in the algal genus Volvox reveal the fate of a haploid sex-determining region after a transition to homothallism.</title>
        <authorList>
            <person name="Yamamoto K."/>
            <person name="Hamaji T."/>
            <person name="Kawai-Toyooka H."/>
            <person name="Matsuzaki R."/>
            <person name="Takahashi F."/>
            <person name="Nishimura Y."/>
            <person name="Kawachi M."/>
            <person name="Noguchi H."/>
            <person name="Minakuchi Y."/>
            <person name="Umen J.G."/>
            <person name="Toyoda A."/>
            <person name="Nozaki H."/>
        </authorList>
    </citation>
    <scope>NUCLEOTIDE SEQUENCE</scope>
    <source>
        <strain evidence="2">NIES-3780</strain>
    </source>
</reference>
<comment type="caution">
    <text evidence="2">The sequence shown here is derived from an EMBL/GenBank/DDBJ whole genome shotgun (WGS) entry which is preliminary data.</text>
</comment>
<protein>
    <submittedName>
        <fullName evidence="2">Uncharacterized protein</fullName>
    </submittedName>
</protein>
<evidence type="ECO:0000256" key="1">
    <source>
        <dbReference type="SAM" id="MobiDB-lite"/>
    </source>
</evidence>
<sequence length="614" mass="63579">MYGLAHRALELLQERDAQPEDDVDNRRSREASKVLRTRKPTTWTWVMAQLLDVLRQYPGGLAESALMTEILARRLRNEGKLDCAAVSAWNGGPDGTIIQPFPVMNAVDGLIVQAPSIGAPSGGSSGRAGSTSSNGDGPYGSSSVVGVGGFLPGQITLNALTKAQRTAALGQASSLKTSSTVVVASVACLECLSPPYGSGPPFETTGGIWLLQLEEGGPAAAAAGGGKSALASRGVGPGIAGAATTVIPMYLHSELRLLVMGRMPLLAAGRRVRIAAVPPRSSRAAARPLAERLLPTRYMVPELSASLLAPGCWPHFDALRNGGTDPMSLQRASEGAMEAVLPGSRAKIGGWVLARVVSIGAAPLREPGAFDRHRKRIIYLADPDGSSEAADAASVPGAASITTTLGLYGDAVQLGDLIIPGEVVAIYEPTVFVHEAGTAAHGERQALSYEHSPDTILAVIPSVRIQVPNACQPMPSGGTTHMELDGELSAAATTAHLRPEGAAVPAPEIPGPQQYSDRSLDPLSLCASQVPSHAFQGLGSFGRRLDMGRSQMSGCCAIPAPGMTSGYKTVTEAGVGRTVVVARVHAVLGYVHGAGTTHGYGGLMYGTTLRIRQS</sequence>
<accession>A0A8J4EX01</accession>
<organism evidence="2 3">
    <name type="scientific">Volvox africanus</name>
    <dbReference type="NCBI Taxonomy" id="51714"/>
    <lineage>
        <taxon>Eukaryota</taxon>
        <taxon>Viridiplantae</taxon>
        <taxon>Chlorophyta</taxon>
        <taxon>core chlorophytes</taxon>
        <taxon>Chlorophyceae</taxon>
        <taxon>CS clade</taxon>
        <taxon>Chlamydomonadales</taxon>
        <taxon>Volvocaceae</taxon>
        <taxon>Volvox</taxon>
    </lineage>
</organism>
<dbReference type="EMBL" id="BNCO01000009">
    <property type="protein sequence ID" value="GIL50511.1"/>
    <property type="molecule type" value="Genomic_DNA"/>
</dbReference>
<gene>
    <name evidence="2" type="ORF">Vafri_6689</name>
</gene>
<dbReference type="AlphaFoldDB" id="A0A8J4EX01"/>
<proteinExistence type="predicted"/>
<name>A0A8J4EX01_9CHLO</name>
<keyword evidence="3" id="KW-1185">Reference proteome</keyword>
<evidence type="ECO:0000313" key="2">
    <source>
        <dbReference type="EMBL" id="GIL50511.1"/>
    </source>
</evidence>
<dbReference type="Proteomes" id="UP000747399">
    <property type="component" value="Unassembled WGS sequence"/>
</dbReference>
<feature type="compositionally biased region" description="Low complexity" evidence="1">
    <location>
        <begin position="127"/>
        <end position="138"/>
    </location>
</feature>